<reference evidence="2 3" key="1">
    <citation type="journal article" date="2018" name="Arch. Microbiol.">
        <title>Hymenobacter segetis sp. nov., isolated from soil.</title>
        <authorList>
            <person name="Ten L.N."/>
            <person name="Lim S.J."/>
            <person name="Kim B.O."/>
            <person name="Kang I.K."/>
            <person name="Jung H.Y."/>
        </authorList>
    </citation>
    <scope>NUCLEOTIDE SEQUENCE [LARGE SCALE GENOMIC DNA]</scope>
    <source>
        <strain evidence="2 3">S7-3-11</strain>
    </source>
</reference>
<dbReference type="Gene3D" id="2.60.120.10">
    <property type="entry name" value="Jelly Rolls"/>
    <property type="match status" value="1"/>
</dbReference>
<dbReference type="Pfam" id="PF07883">
    <property type="entry name" value="Cupin_2"/>
    <property type="match status" value="1"/>
</dbReference>
<dbReference type="PANTHER" id="PTHR40112:SF1">
    <property type="entry name" value="H2HPP ISOMERASE"/>
    <property type="match status" value="1"/>
</dbReference>
<dbReference type="InterPro" id="IPR011051">
    <property type="entry name" value="RmlC_Cupin_sf"/>
</dbReference>
<dbReference type="InterPro" id="IPR013096">
    <property type="entry name" value="Cupin_2"/>
</dbReference>
<dbReference type="EMBL" id="JBCEVZ010000018">
    <property type="protein sequence ID" value="MEL5994493.1"/>
    <property type="molecule type" value="Genomic_DNA"/>
</dbReference>
<dbReference type="PANTHER" id="PTHR40112">
    <property type="entry name" value="H2HPP ISOMERASE"/>
    <property type="match status" value="1"/>
</dbReference>
<keyword evidence="3" id="KW-1185">Reference proteome</keyword>
<organism evidence="2 3">
    <name type="scientific">Hymenobacter segetis</name>
    <dbReference type="NCBI Taxonomy" id="2025509"/>
    <lineage>
        <taxon>Bacteria</taxon>
        <taxon>Pseudomonadati</taxon>
        <taxon>Bacteroidota</taxon>
        <taxon>Cytophagia</taxon>
        <taxon>Cytophagales</taxon>
        <taxon>Hymenobacteraceae</taxon>
        <taxon>Hymenobacter</taxon>
    </lineage>
</organism>
<dbReference type="PIRSF" id="PIRSF029883">
    <property type="entry name" value="KdgF"/>
    <property type="match status" value="1"/>
</dbReference>
<dbReference type="InterPro" id="IPR052535">
    <property type="entry name" value="Bacilysin_H2HPP_isomerase"/>
</dbReference>
<dbReference type="Proteomes" id="UP001479606">
    <property type="component" value="Unassembled WGS sequence"/>
</dbReference>
<dbReference type="SUPFAM" id="SSF51182">
    <property type="entry name" value="RmlC-like cupins"/>
    <property type="match status" value="1"/>
</dbReference>
<dbReference type="InterPro" id="IPR014710">
    <property type="entry name" value="RmlC-like_jellyroll"/>
</dbReference>
<proteinExistence type="predicted"/>
<feature type="domain" description="Cupin type-2" evidence="1">
    <location>
        <begin position="45"/>
        <end position="110"/>
    </location>
</feature>
<evidence type="ECO:0000259" key="1">
    <source>
        <dbReference type="Pfam" id="PF07883"/>
    </source>
</evidence>
<dbReference type="CDD" id="cd02238">
    <property type="entry name" value="cupin_KdgF"/>
    <property type="match status" value="1"/>
</dbReference>
<evidence type="ECO:0000313" key="2">
    <source>
        <dbReference type="EMBL" id="MEL5994493.1"/>
    </source>
</evidence>
<name>A0ABU9LWZ2_9BACT</name>
<evidence type="ECO:0000313" key="3">
    <source>
        <dbReference type="Proteomes" id="UP001479606"/>
    </source>
</evidence>
<protein>
    <submittedName>
        <fullName evidence="2">Cupin domain-containing protein</fullName>
    </submittedName>
</protein>
<comment type="caution">
    <text evidence="2">The sequence shown here is derived from an EMBL/GenBank/DDBJ whole genome shotgun (WGS) entry which is preliminary data.</text>
</comment>
<gene>
    <name evidence="2" type="ORF">AAFH49_09760</name>
</gene>
<sequence length="132" mass="15253">MLPLKHPMPDNPTATKYTWDDMPKEQVTDQLSRRLITGDKMMLAHVYLKKGCIVPLHQHHNEQITYILEGALRFWIGSEDAEPIVVGVGEVLHIPSNVWHKAEAIEDTLDVDIFSPPRQDWLDKSDDYLRLK</sequence>
<dbReference type="RefSeq" id="WP_342297683.1">
    <property type="nucleotide sequence ID" value="NZ_JBCEVZ010000018.1"/>
</dbReference>
<accession>A0ABU9LWZ2</accession>
<dbReference type="InterPro" id="IPR025499">
    <property type="entry name" value="KdgF"/>
</dbReference>